<dbReference type="Gene3D" id="1.10.630.10">
    <property type="entry name" value="Cytochrome P450"/>
    <property type="match status" value="1"/>
</dbReference>
<evidence type="ECO:0000256" key="5">
    <source>
        <dbReference type="ARBA" id="ARBA00022692"/>
    </source>
</evidence>
<proteinExistence type="inferred from homology"/>
<keyword evidence="15" id="KW-1185">Reference proteome</keyword>
<dbReference type="InterPro" id="IPR017972">
    <property type="entry name" value="Cyt_P450_CS"/>
</dbReference>
<reference evidence="14 15" key="1">
    <citation type="journal article" date="2014" name="Genome Biol. Evol.">
        <title>Comparative genomics and transcriptomics analyses reveal divergent lifestyle features of nematode endoparasitic fungus Hirsutella minnesotensis.</title>
        <authorList>
            <person name="Lai Y."/>
            <person name="Liu K."/>
            <person name="Zhang X."/>
            <person name="Zhang X."/>
            <person name="Li K."/>
            <person name="Wang N."/>
            <person name="Shu C."/>
            <person name="Wu Y."/>
            <person name="Wang C."/>
            <person name="Bushley K.E."/>
            <person name="Xiang M."/>
            <person name="Liu X."/>
        </authorList>
    </citation>
    <scope>NUCLEOTIDE SEQUENCE [LARGE SCALE GENOMIC DNA]</scope>
    <source>
        <strain evidence="14 15">3608</strain>
    </source>
</reference>
<dbReference type="GO" id="GO:0020037">
    <property type="term" value="F:heme binding"/>
    <property type="evidence" value="ECO:0007669"/>
    <property type="project" value="InterPro"/>
</dbReference>
<dbReference type="PRINTS" id="PR01239">
    <property type="entry name" value="EP450IICYP52"/>
</dbReference>
<dbReference type="GO" id="GO:0005506">
    <property type="term" value="F:iron ion binding"/>
    <property type="evidence" value="ECO:0007669"/>
    <property type="project" value="InterPro"/>
</dbReference>
<dbReference type="InterPro" id="IPR002402">
    <property type="entry name" value="Cyt_P450_E_grp-II"/>
</dbReference>
<dbReference type="AlphaFoldDB" id="A0A0F7ZIH5"/>
<evidence type="ECO:0000313" key="15">
    <source>
        <dbReference type="Proteomes" id="UP000054481"/>
    </source>
</evidence>
<organism evidence="14 15">
    <name type="scientific">Hirsutella minnesotensis 3608</name>
    <dbReference type="NCBI Taxonomy" id="1043627"/>
    <lineage>
        <taxon>Eukaryota</taxon>
        <taxon>Fungi</taxon>
        <taxon>Dikarya</taxon>
        <taxon>Ascomycota</taxon>
        <taxon>Pezizomycotina</taxon>
        <taxon>Sordariomycetes</taxon>
        <taxon>Hypocreomycetidae</taxon>
        <taxon>Hypocreales</taxon>
        <taxon>Ophiocordycipitaceae</taxon>
        <taxon>Hirsutella</taxon>
    </lineage>
</organism>
<sequence>MLPLDTRSLLQALALGIVAALLHARIRRYLEVRTFRRVNSCQPPIRAPQPERILGLAAYKKLRRNRSERISLSETLRRALEIGRTNTAVVIGQEIVSTCDPENIKTVLATNFSHYGVGPRIQAMGPLLGKGIFTLDDVPWQHSRALIRPAFTHSQVADLSSLETHVQALISCLPTRDGTTVDLQPLFFNLTIDSASDFLFGQSMCCQGSASDSPPRRFSEAFDYAEAVLDQRGELGTLAWLVQDSKFEEACRIVHHVTDSYISEALKGGTKPGRYNLLAELAQVCHDPVRLREELLNVLIAARDTTAGLLSSIFHLLAHNLRSWDRLSREVRRLGGQVPDYRTLKDMRYLKGVLSETLRLLPPVPVNMRFARTDTVLPHGGGPDGLSPIHVAKGSRVFYSIWAMHRLPEIWGDDAESFRPERWLDEEVSLRPGWGYLPFNGGPRVCLGQQHAQIEASYIVVRLLQTFERIEPRDSRPWQEKLAVTLSSLHGTKVALWKWGD</sequence>
<evidence type="ECO:0000256" key="9">
    <source>
        <dbReference type="ARBA" id="ARBA00023004"/>
    </source>
</evidence>
<comment type="cofactor">
    <cofactor evidence="1 12">
        <name>heme</name>
        <dbReference type="ChEBI" id="CHEBI:30413"/>
    </cofactor>
</comment>
<evidence type="ECO:0000256" key="11">
    <source>
        <dbReference type="ARBA" id="ARBA00023136"/>
    </source>
</evidence>
<evidence type="ECO:0000256" key="2">
    <source>
        <dbReference type="ARBA" id="ARBA00004167"/>
    </source>
</evidence>
<keyword evidence="8 13" id="KW-0560">Oxidoreductase</keyword>
<dbReference type="Pfam" id="PF00067">
    <property type="entry name" value="p450"/>
    <property type="match status" value="1"/>
</dbReference>
<keyword evidence="11" id="KW-0472">Membrane</keyword>
<feature type="binding site" description="axial binding residue" evidence="12">
    <location>
        <position position="446"/>
    </location>
    <ligand>
        <name>heme</name>
        <dbReference type="ChEBI" id="CHEBI:30413"/>
    </ligand>
    <ligandPart>
        <name>Fe</name>
        <dbReference type="ChEBI" id="CHEBI:18248"/>
    </ligandPart>
</feature>
<dbReference type="PANTHER" id="PTHR24287">
    <property type="entry name" value="P450, PUTATIVE (EUROFUNG)-RELATED"/>
    <property type="match status" value="1"/>
</dbReference>
<dbReference type="InterPro" id="IPR001128">
    <property type="entry name" value="Cyt_P450"/>
</dbReference>
<comment type="similarity">
    <text evidence="3 13">Belongs to the cytochrome P450 family.</text>
</comment>
<accession>A0A0F7ZIH5</accession>
<dbReference type="PRINTS" id="PR00385">
    <property type="entry name" value="P450"/>
</dbReference>
<evidence type="ECO:0000256" key="4">
    <source>
        <dbReference type="ARBA" id="ARBA00022617"/>
    </source>
</evidence>
<keyword evidence="5" id="KW-0812">Transmembrane</keyword>
<evidence type="ECO:0000256" key="6">
    <source>
        <dbReference type="ARBA" id="ARBA00022723"/>
    </source>
</evidence>
<dbReference type="EMBL" id="KQ030851">
    <property type="protein sequence ID" value="KJZ68605.1"/>
    <property type="molecule type" value="Genomic_DNA"/>
</dbReference>
<dbReference type="InterPro" id="IPR036396">
    <property type="entry name" value="Cyt_P450_sf"/>
</dbReference>
<comment type="subcellular location">
    <subcellularLocation>
        <location evidence="2">Membrane</location>
        <topology evidence="2">Single-pass membrane protein</topology>
    </subcellularLocation>
</comment>
<dbReference type="InterPro" id="IPR047146">
    <property type="entry name" value="Cyt_P450_E_CYP52_fungi"/>
</dbReference>
<dbReference type="CDD" id="cd11063">
    <property type="entry name" value="CYP52"/>
    <property type="match status" value="1"/>
</dbReference>
<keyword evidence="10 13" id="KW-0503">Monooxygenase</keyword>
<evidence type="ECO:0000256" key="12">
    <source>
        <dbReference type="PIRSR" id="PIRSR602402-1"/>
    </source>
</evidence>
<dbReference type="PANTHER" id="PTHR24287:SF1">
    <property type="entry name" value="P450, PUTATIVE (EUROFUNG)-RELATED"/>
    <property type="match status" value="1"/>
</dbReference>
<dbReference type="Proteomes" id="UP000054481">
    <property type="component" value="Unassembled WGS sequence"/>
</dbReference>
<dbReference type="InterPro" id="IPR002974">
    <property type="entry name" value="Cyt_P450_E_CYP52_ascomycetes"/>
</dbReference>
<evidence type="ECO:0000256" key="3">
    <source>
        <dbReference type="ARBA" id="ARBA00010617"/>
    </source>
</evidence>
<evidence type="ECO:0000256" key="10">
    <source>
        <dbReference type="ARBA" id="ARBA00023033"/>
    </source>
</evidence>
<keyword evidence="6 12" id="KW-0479">Metal-binding</keyword>
<dbReference type="OrthoDB" id="1470350at2759"/>
<dbReference type="SUPFAM" id="SSF48264">
    <property type="entry name" value="Cytochrome P450"/>
    <property type="match status" value="1"/>
</dbReference>
<evidence type="ECO:0000256" key="7">
    <source>
        <dbReference type="ARBA" id="ARBA00022989"/>
    </source>
</evidence>
<evidence type="ECO:0000256" key="8">
    <source>
        <dbReference type="ARBA" id="ARBA00023002"/>
    </source>
</evidence>
<keyword evidence="7" id="KW-1133">Transmembrane helix</keyword>
<dbReference type="GO" id="GO:0016020">
    <property type="term" value="C:membrane"/>
    <property type="evidence" value="ECO:0007669"/>
    <property type="project" value="UniProtKB-SubCell"/>
</dbReference>
<dbReference type="PRINTS" id="PR00464">
    <property type="entry name" value="EP450II"/>
</dbReference>
<evidence type="ECO:0000313" key="14">
    <source>
        <dbReference type="EMBL" id="KJZ68605.1"/>
    </source>
</evidence>
<evidence type="ECO:0000256" key="13">
    <source>
        <dbReference type="RuleBase" id="RU000461"/>
    </source>
</evidence>
<keyword evidence="4 12" id="KW-0349">Heme</keyword>
<protein>
    <recommendedName>
        <fullName evidence="16">Cytochrome P450 52A13</fullName>
    </recommendedName>
</protein>
<dbReference type="PROSITE" id="PS00086">
    <property type="entry name" value="CYTOCHROME_P450"/>
    <property type="match status" value="1"/>
</dbReference>
<gene>
    <name evidence="14" type="ORF">HIM_12003</name>
</gene>
<evidence type="ECO:0000256" key="1">
    <source>
        <dbReference type="ARBA" id="ARBA00001971"/>
    </source>
</evidence>
<name>A0A0F7ZIH5_9HYPO</name>
<evidence type="ECO:0008006" key="16">
    <source>
        <dbReference type="Google" id="ProtNLM"/>
    </source>
</evidence>
<keyword evidence="9 12" id="KW-0408">Iron</keyword>
<dbReference type="GO" id="GO:0016712">
    <property type="term" value="F:oxidoreductase activity, acting on paired donors, with incorporation or reduction of molecular oxygen, reduced flavin or flavoprotein as one donor, and incorporation of one atom of oxygen"/>
    <property type="evidence" value="ECO:0007669"/>
    <property type="project" value="InterPro"/>
</dbReference>